<protein>
    <submittedName>
        <fullName evidence="1">Uncharacterized protein</fullName>
    </submittedName>
</protein>
<sequence>MAAMFLSKNLDRFCSVTPEPINIGGSPVSRPVMMIPSVRKNLAALAVSIRICIPHGISRGIIRRNSVHILVIQAVISGPESSDCTYGISNIFSTKIPLIPLRMYIRASLQA</sequence>
<dbReference type="EMBL" id="NJHN03000032">
    <property type="protein sequence ID" value="KAH9423189.1"/>
    <property type="molecule type" value="Genomic_DNA"/>
</dbReference>
<keyword evidence="2" id="KW-1185">Reference proteome</keyword>
<name>A0ABQ8JKQ0_DERPT</name>
<organism evidence="1 2">
    <name type="scientific">Dermatophagoides pteronyssinus</name>
    <name type="common">European house dust mite</name>
    <dbReference type="NCBI Taxonomy" id="6956"/>
    <lineage>
        <taxon>Eukaryota</taxon>
        <taxon>Metazoa</taxon>
        <taxon>Ecdysozoa</taxon>
        <taxon>Arthropoda</taxon>
        <taxon>Chelicerata</taxon>
        <taxon>Arachnida</taxon>
        <taxon>Acari</taxon>
        <taxon>Acariformes</taxon>
        <taxon>Sarcoptiformes</taxon>
        <taxon>Astigmata</taxon>
        <taxon>Psoroptidia</taxon>
        <taxon>Analgoidea</taxon>
        <taxon>Pyroglyphidae</taxon>
        <taxon>Dermatophagoidinae</taxon>
        <taxon>Dermatophagoides</taxon>
    </lineage>
</organism>
<gene>
    <name evidence="1" type="ORF">DERP_003466</name>
</gene>
<reference evidence="1 2" key="1">
    <citation type="journal article" date="2018" name="J. Allergy Clin. Immunol.">
        <title>High-quality assembly of Dermatophagoides pteronyssinus genome and transcriptome reveals a wide range of novel allergens.</title>
        <authorList>
            <person name="Liu X.Y."/>
            <person name="Yang K.Y."/>
            <person name="Wang M.Q."/>
            <person name="Kwok J.S."/>
            <person name="Zeng X."/>
            <person name="Yang Z."/>
            <person name="Xiao X.J."/>
            <person name="Lau C.P."/>
            <person name="Li Y."/>
            <person name="Huang Z.M."/>
            <person name="Ba J.G."/>
            <person name="Yim A.K."/>
            <person name="Ouyang C.Y."/>
            <person name="Ngai S.M."/>
            <person name="Chan T.F."/>
            <person name="Leung E.L."/>
            <person name="Liu L."/>
            <person name="Liu Z.G."/>
            <person name="Tsui S.K."/>
        </authorList>
    </citation>
    <scope>NUCLEOTIDE SEQUENCE [LARGE SCALE GENOMIC DNA]</scope>
    <source>
        <strain evidence="1">Derp</strain>
    </source>
</reference>
<dbReference type="Proteomes" id="UP000887458">
    <property type="component" value="Unassembled WGS sequence"/>
</dbReference>
<evidence type="ECO:0000313" key="2">
    <source>
        <dbReference type="Proteomes" id="UP000887458"/>
    </source>
</evidence>
<evidence type="ECO:0000313" key="1">
    <source>
        <dbReference type="EMBL" id="KAH9423189.1"/>
    </source>
</evidence>
<reference evidence="1 2" key="2">
    <citation type="journal article" date="2022" name="Mol. Biol. Evol.">
        <title>Comparative Genomics Reveals Insights into the Divergent Evolution of Astigmatic Mites and Household Pest Adaptations.</title>
        <authorList>
            <person name="Xiong Q."/>
            <person name="Wan A.T."/>
            <person name="Liu X."/>
            <person name="Fung C.S."/>
            <person name="Xiao X."/>
            <person name="Malainual N."/>
            <person name="Hou J."/>
            <person name="Wang L."/>
            <person name="Wang M."/>
            <person name="Yang K.Y."/>
            <person name="Cui Y."/>
            <person name="Leung E.L."/>
            <person name="Nong W."/>
            <person name="Shin S.K."/>
            <person name="Au S.W."/>
            <person name="Jeong K.Y."/>
            <person name="Chew F.T."/>
            <person name="Hui J.H."/>
            <person name="Leung T.F."/>
            <person name="Tungtrongchitr A."/>
            <person name="Zhong N."/>
            <person name="Liu Z."/>
            <person name="Tsui S.K."/>
        </authorList>
    </citation>
    <scope>NUCLEOTIDE SEQUENCE [LARGE SCALE GENOMIC DNA]</scope>
    <source>
        <strain evidence="1">Derp</strain>
    </source>
</reference>
<accession>A0ABQ8JKQ0</accession>
<comment type="caution">
    <text evidence="1">The sequence shown here is derived from an EMBL/GenBank/DDBJ whole genome shotgun (WGS) entry which is preliminary data.</text>
</comment>
<proteinExistence type="predicted"/>